<protein>
    <submittedName>
        <fullName evidence="2">Uncharacterized protein</fullName>
    </submittedName>
</protein>
<evidence type="ECO:0000313" key="2">
    <source>
        <dbReference type="EMBL" id="RSL60641.1"/>
    </source>
</evidence>
<dbReference type="Proteomes" id="UP000288168">
    <property type="component" value="Unassembled WGS sequence"/>
</dbReference>
<dbReference type="EMBL" id="NKCI01000057">
    <property type="protein sequence ID" value="RSL60641.1"/>
    <property type="molecule type" value="Genomic_DNA"/>
</dbReference>
<comment type="caution">
    <text evidence="2">The sequence shown here is derived from an EMBL/GenBank/DDBJ whole genome shotgun (WGS) entry which is preliminary data.</text>
</comment>
<proteinExistence type="predicted"/>
<gene>
    <name evidence="2" type="ORF">CEP54_006628</name>
</gene>
<feature type="region of interest" description="Disordered" evidence="1">
    <location>
        <begin position="44"/>
        <end position="63"/>
    </location>
</feature>
<reference evidence="2 3" key="1">
    <citation type="submission" date="2017-06" db="EMBL/GenBank/DDBJ databases">
        <title>Comparative genomic analysis of Ambrosia Fusariam Clade fungi.</title>
        <authorList>
            <person name="Stajich J.E."/>
            <person name="Carrillo J."/>
            <person name="Kijimoto T."/>
            <person name="Eskalen A."/>
            <person name="O'Donnell K."/>
            <person name="Kasson M."/>
        </authorList>
    </citation>
    <scope>NUCLEOTIDE SEQUENCE [LARGE SCALE GENOMIC DNA]</scope>
    <source>
        <strain evidence="2 3">NRRL62584</strain>
    </source>
</reference>
<dbReference type="AlphaFoldDB" id="A0A428Q5T7"/>
<organism evidence="2 3">
    <name type="scientific">Fusarium duplospermum</name>
    <dbReference type="NCBI Taxonomy" id="1325734"/>
    <lineage>
        <taxon>Eukaryota</taxon>
        <taxon>Fungi</taxon>
        <taxon>Dikarya</taxon>
        <taxon>Ascomycota</taxon>
        <taxon>Pezizomycotina</taxon>
        <taxon>Sordariomycetes</taxon>
        <taxon>Hypocreomycetidae</taxon>
        <taxon>Hypocreales</taxon>
        <taxon>Nectriaceae</taxon>
        <taxon>Fusarium</taxon>
        <taxon>Fusarium solani species complex</taxon>
    </lineage>
</organism>
<feature type="compositionally biased region" description="Basic residues" evidence="1">
    <location>
        <begin position="54"/>
        <end position="63"/>
    </location>
</feature>
<name>A0A428Q5T7_9HYPO</name>
<evidence type="ECO:0000313" key="3">
    <source>
        <dbReference type="Proteomes" id="UP000288168"/>
    </source>
</evidence>
<accession>A0A428Q5T7</accession>
<keyword evidence="3" id="KW-1185">Reference proteome</keyword>
<evidence type="ECO:0000256" key="1">
    <source>
        <dbReference type="SAM" id="MobiDB-lite"/>
    </source>
</evidence>
<sequence>MTLCGNDEGARARGFIKAKNLTETQTTAKAKKLRKLLRWRCLPPLDNGGLLRYSRGRPRGRHR</sequence>